<dbReference type="PANTHER" id="PTHR12459:SF15">
    <property type="entry name" value="TRANSMEMBRANE PROTEIN 135"/>
    <property type="match status" value="1"/>
</dbReference>
<accession>A0A1I7YNF8</accession>
<evidence type="ECO:0000256" key="2">
    <source>
        <dbReference type="ARBA" id="ARBA00008924"/>
    </source>
</evidence>
<keyword evidence="4 6" id="KW-1133">Transmembrane helix</keyword>
<evidence type="ECO:0000256" key="6">
    <source>
        <dbReference type="SAM" id="Phobius"/>
    </source>
</evidence>
<comment type="subcellular location">
    <subcellularLocation>
        <location evidence="1">Endomembrane system</location>
        <topology evidence="1">Multi-pass membrane protein</topology>
    </subcellularLocation>
</comment>
<keyword evidence="3 6" id="KW-0812">Transmembrane</keyword>
<dbReference type="WBParaSite" id="L893_g18108.t2">
    <property type="protein sequence ID" value="L893_g18108.t2"/>
    <property type="gene ID" value="L893_g18108"/>
</dbReference>
<name>A0A1I7YNF8_9BILA</name>
<evidence type="ECO:0000313" key="9">
    <source>
        <dbReference type="WBParaSite" id="L893_g18108.t2"/>
    </source>
</evidence>
<feature type="domain" description="Transmembrane protein 135 N-terminal" evidence="7">
    <location>
        <begin position="38"/>
        <end position="168"/>
    </location>
</feature>
<dbReference type="AlphaFoldDB" id="A0A1I7YNF8"/>
<evidence type="ECO:0000256" key="1">
    <source>
        <dbReference type="ARBA" id="ARBA00004127"/>
    </source>
</evidence>
<keyword evidence="5 6" id="KW-0472">Membrane</keyword>
<sequence length="465" mass="53251">MHCSLDTHASLTLGERSLMSVLSKFFGGTLGFKILTAECYEYAHTWNPNCNHAIYDAVFDGLWFSFRTYATFYILSALLSKRDPRKIKYDVLMKDILQSTIFLTTNLVGYLFWLCRIRQLMGFTIWPTTGFTNGFLSSYFAILLEKQKRRPMLALYLTNLASETLYRQLVNHGYLRNYKYGECVPFAIGLAGFISLYKKKQLDNGLAKILKFTHALSEHSDVIDTSKMHPLIGRMVNWVRNSFGRTERCEHKHSCVSAALEGTSRNFALGLGISSLLTLARSFRSIIRRPSQIPRLLSSFKNFRLPLFLALMPFIYHVSECSLKRTKVPDNAVHFTSGALSASSMMMYPSVSISMYILWKLIEIVYFKLAEQGRVPIIKHGDIILYTLSTGYVLGNAALEPQAIRKGYWEFLCGLTGQRVRLFNRRLITQFGFDSQKMFDHFVPRIDPKYATINPAFYLPSSPLK</sequence>
<keyword evidence="8" id="KW-1185">Reference proteome</keyword>
<evidence type="ECO:0000256" key="4">
    <source>
        <dbReference type="ARBA" id="ARBA00022989"/>
    </source>
</evidence>
<evidence type="ECO:0000313" key="8">
    <source>
        <dbReference type="Proteomes" id="UP000095287"/>
    </source>
</evidence>
<proteinExistence type="inferred from homology"/>
<feature type="transmembrane region" description="Helical" evidence="6">
    <location>
        <begin position="91"/>
        <end position="113"/>
    </location>
</feature>
<feature type="transmembrane region" description="Helical" evidence="6">
    <location>
        <begin position="125"/>
        <end position="144"/>
    </location>
</feature>
<evidence type="ECO:0000256" key="5">
    <source>
        <dbReference type="ARBA" id="ARBA00023136"/>
    </source>
</evidence>
<dbReference type="Pfam" id="PF15982">
    <property type="entry name" value="TMEM135_C_rich"/>
    <property type="match status" value="1"/>
</dbReference>
<evidence type="ECO:0000256" key="3">
    <source>
        <dbReference type="ARBA" id="ARBA00022692"/>
    </source>
</evidence>
<protein>
    <submittedName>
        <fullName evidence="9">TMEM135_C_rich domain-containing protein</fullName>
    </submittedName>
</protein>
<comment type="similarity">
    <text evidence="2">Belongs to the TMEM135 family.</text>
</comment>
<dbReference type="InterPro" id="IPR031926">
    <property type="entry name" value="TMEM135_N"/>
</dbReference>
<dbReference type="PANTHER" id="PTHR12459">
    <property type="entry name" value="TRANSMEMBRANE PROTEIN 135-RELATED"/>
    <property type="match status" value="1"/>
</dbReference>
<dbReference type="Proteomes" id="UP000095287">
    <property type="component" value="Unplaced"/>
</dbReference>
<organism evidence="8 9">
    <name type="scientific">Steinernema glaseri</name>
    <dbReference type="NCBI Taxonomy" id="37863"/>
    <lineage>
        <taxon>Eukaryota</taxon>
        <taxon>Metazoa</taxon>
        <taxon>Ecdysozoa</taxon>
        <taxon>Nematoda</taxon>
        <taxon>Chromadorea</taxon>
        <taxon>Rhabditida</taxon>
        <taxon>Tylenchina</taxon>
        <taxon>Panagrolaimomorpha</taxon>
        <taxon>Strongyloidoidea</taxon>
        <taxon>Steinernematidae</taxon>
        <taxon>Steinernema</taxon>
    </lineage>
</organism>
<reference evidence="9" key="1">
    <citation type="submission" date="2016-11" db="UniProtKB">
        <authorList>
            <consortium name="WormBaseParasite"/>
        </authorList>
    </citation>
    <scope>IDENTIFICATION</scope>
</reference>
<dbReference type="GO" id="GO:0012505">
    <property type="term" value="C:endomembrane system"/>
    <property type="evidence" value="ECO:0007669"/>
    <property type="project" value="UniProtKB-SubCell"/>
</dbReference>
<evidence type="ECO:0000259" key="7">
    <source>
        <dbReference type="Pfam" id="PF15982"/>
    </source>
</evidence>
<dbReference type="InterPro" id="IPR026749">
    <property type="entry name" value="Tmem135"/>
</dbReference>